<evidence type="ECO:0000256" key="2">
    <source>
        <dbReference type="SAM" id="Phobius"/>
    </source>
</evidence>
<dbReference type="CDD" id="cd04600">
    <property type="entry name" value="CBS_pair_HPP_assoc"/>
    <property type="match status" value="1"/>
</dbReference>
<feature type="transmembrane region" description="Helical" evidence="2">
    <location>
        <begin position="53"/>
        <end position="72"/>
    </location>
</feature>
<keyword evidence="2 4" id="KW-0812">Transmembrane</keyword>
<dbReference type="PROSITE" id="PS51371">
    <property type="entry name" value="CBS"/>
    <property type="match status" value="2"/>
</dbReference>
<feature type="transmembrane region" description="Helical" evidence="2">
    <location>
        <begin position="29"/>
        <end position="47"/>
    </location>
</feature>
<feature type="domain" description="CBS" evidence="3">
    <location>
        <begin position="248"/>
        <end position="304"/>
    </location>
</feature>
<dbReference type="SUPFAM" id="SSF54631">
    <property type="entry name" value="CBS-domain pair"/>
    <property type="match status" value="1"/>
</dbReference>
<dbReference type="RefSeq" id="WP_086381481.1">
    <property type="nucleotide sequence ID" value="NZ_NBTY01000067.1"/>
</dbReference>
<dbReference type="InterPro" id="IPR046342">
    <property type="entry name" value="CBS_dom_sf"/>
</dbReference>
<dbReference type="InterPro" id="IPR000644">
    <property type="entry name" value="CBS_dom"/>
</dbReference>
<dbReference type="Gene3D" id="3.10.580.10">
    <property type="entry name" value="CBS-domain"/>
    <property type="match status" value="1"/>
</dbReference>
<keyword evidence="2" id="KW-0472">Membrane</keyword>
<feature type="transmembrane region" description="Helical" evidence="2">
    <location>
        <begin position="144"/>
        <end position="167"/>
    </location>
</feature>
<dbReference type="EMBL" id="NBTY01000067">
    <property type="protein sequence ID" value="OTP75879.1"/>
    <property type="molecule type" value="Genomic_DNA"/>
</dbReference>
<evidence type="ECO:0000313" key="5">
    <source>
        <dbReference type="Proteomes" id="UP000194546"/>
    </source>
</evidence>
<proteinExistence type="predicted"/>
<keyword evidence="2" id="KW-1133">Transmembrane helix</keyword>
<accession>A0A242MWR1</accession>
<evidence type="ECO:0000313" key="4">
    <source>
        <dbReference type="EMBL" id="OTP75879.1"/>
    </source>
</evidence>
<name>A0A242MWR1_CABSO</name>
<dbReference type="Pfam" id="PF04982">
    <property type="entry name" value="TM_HPP"/>
    <property type="match status" value="1"/>
</dbReference>
<dbReference type="InterPro" id="IPR007065">
    <property type="entry name" value="HPP"/>
</dbReference>
<evidence type="ECO:0000259" key="3">
    <source>
        <dbReference type="PROSITE" id="PS51371"/>
    </source>
</evidence>
<dbReference type="SMART" id="SM00116">
    <property type="entry name" value="CBS"/>
    <property type="match status" value="2"/>
</dbReference>
<feature type="transmembrane region" description="Helical" evidence="2">
    <location>
        <begin position="79"/>
        <end position="99"/>
    </location>
</feature>
<sequence length="389" mass="41215">MFRASFSRWLVSFKPLPVAIGWPERLRSCLGALIGIAFTGGLMFVWLGNDSALPLLVAPMGASAVLLFAVPASPLAQPWSIIGGNIVSAIVGVACAKAMPNPMDAAPLAITLAIAGMFAFRCLHPPSGAVALTAVVGGPGIHSLGYGFVIAPIAAQSFALLALAIVFHAATGHRYPHAPLKPKDAKRSAAESAAHGLQSFTRADLQAVLSRRKEILDIDLGDLESLLAEVQLQSYVRTFSGLSCGDIMSKPAISVPPTASVRAAARLLRRHDIKALPVVDDEASVVGIITRADVDNSIRRGITRRLSAWADRWLSGRQQETQTVSRIMTVHVSTIADTTPIARLVPIFAAHGHHHIPVLDSKARLAGMITQADLILGLYQQTELQNGTA</sequence>
<dbReference type="PANTHER" id="PTHR33741">
    <property type="entry name" value="TRANSMEMBRANE PROTEIN DDB_G0269096-RELATED"/>
    <property type="match status" value="1"/>
</dbReference>
<protein>
    <submittedName>
        <fullName evidence="4">Putative transmembrane protein</fullName>
    </submittedName>
</protein>
<dbReference type="PANTHER" id="PTHR33741:SF5">
    <property type="entry name" value="TRANSMEMBRANE PROTEIN DDB_G0269096-RELATED"/>
    <property type="match status" value="1"/>
</dbReference>
<keyword evidence="1" id="KW-0129">CBS domain</keyword>
<dbReference type="InterPro" id="IPR058581">
    <property type="entry name" value="TM_HPP"/>
</dbReference>
<comment type="caution">
    <text evidence="4">The sequence shown here is derived from an EMBL/GenBank/DDBJ whole genome shotgun (WGS) entry which is preliminary data.</text>
</comment>
<dbReference type="AlphaFoldDB" id="A0A242MWR1"/>
<evidence type="ECO:0000256" key="1">
    <source>
        <dbReference type="PROSITE-ProRule" id="PRU00703"/>
    </source>
</evidence>
<feature type="domain" description="CBS" evidence="3">
    <location>
        <begin position="328"/>
        <end position="384"/>
    </location>
</feature>
<feature type="transmembrane region" description="Helical" evidence="2">
    <location>
        <begin position="105"/>
        <end position="123"/>
    </location>
</feature>
<gene>
    <name evidence="4" type="ORF">PAMC26510_12895</name>
</gene>
<dbReference type="Proteomes" id="UP000194546">
    <property type="component" value="Unassembled WGS sequence"/>
</dbReference>
<reference evidence="4 5" key="1">
    <citation type="submission" date="2017-03" db="EMBL/GenBank/DDBJ databases">
        <title>Genome analysis of strain PAMC 26510.</title>
        <authorList>
            <person name="Oh H.-M."/>
            <person name="Yang J.-A."/>
        </authorList>
    </citation>
    <scope>NUCLEOTIDE SEQUENCE [LARGE SCALE GENOMIC DNA]</scope>
    <source>
        <strain evidence="4 5">PAMC 26510</strain>
    </source>
</reference>
<dbReference type="Pfam" id="PF00571">
    <property type="entry name" value="CBS"/>
    <property type="match status" value="2"/>
</dbReference>
<organism evidence="4 5">
    <name type="scientific">Caballeronia sordidicola</name>
    <name type="common">Burkholderia sordidicola</name>
    <dbReference type="NCBI Taxonomy" id="196367"/>
    <lineage>
        <taxon>Bacteria</taxon>
        <taxon>Pseudomonadati</taxon>
        <taxon>Pseudomonadota</taxon>
        <taxon>Betaproteobacteria</taxon>
        <taxon>Burkholderiales</taxon>
        <taxon>Burkholderiaceae</taxon>
        <taxon>Caballeronia</taxon>
    </lineage>
</organism>